<proteinExistence type="predicted"/>
<evidence type="ECO:0000256" key="1">
    <source>
        <dbReference type="SAM" id="MobiDB-lite"/>
    </source>
</evidence>
<evidence type="ECO:0000313" key="3">
    <source>
        <dbReference type="EMBL" id="MCP8937646.1"/>
    </source>
</evidence>
<dbReference type="Pfam" id="PF01883">
    <property type="entry name" value="FeS_assembly_P"/>
    <property type="match status" value="1"/>
</dbReference>
<dbReference type="EMBL" id="JANCLU010000003">
    <property type="protein sequence ID" value="MCP8937646.1"/>
    <property type="molecule type" value="Genomic_DNA"/>
</dbReference>
<sequence length="90" mass="8971">MASEKDVLSALSAVPGPDGRTPLPQSGALAGVSIQNGKVYLSIAADPARPAAAEPMRKAAEEAVRRLPGVTGVLATLTAERPAGAASARP</sequence>
<feature type="non-terminal residue" evidence="3">
    <location>
        <position position="90"/>
    </location>
</feature>
<gene>
    <name evidence="3" type="ORF">NK718_03905</name>
</gene>
<evidence type="ECO:0000259" key="2">
    <source>
        <dbReference type="Pfam" id="PF01883"/>
    </source>
</evidence>
<dbReference type="InterPro" id="IPR034904">
    <property type="entry name" value="FSCA_dom_sf"/>
</dbReference>
<feature type="domain" description="MIP18 family-like" evidence="2">
    <location>
        <begin position="4"/>
        <end position="73"/>
    </location>
</feature>
<protein>
    <submittedName>
        <fullName evidence="3">Iron-sulfur cluster assembly protein</fullName>
    </submittedName>
</protein>
<evidence type="ECO:0000313" key="4">
    <source>
        <dbReference type="Proteomes" id="UP001205890"/>
    </source>
</evidence>
<name>A0ABT1L977_9HYPH</name>
<comment type="caution">
    <text evidence="3">The sequence shown here is derived from an EMBL/GenBank/DDBJ whole genome shotgun (WGS) entry which is preliminary data.</text>
</comment>
<dbReference type="SUPFAM" id="SSF117916">
    <property type="entry name" value="Fe-S cluster assembly (FSCA) domain-like"/>
    <property type="match status" value="1"/>
</dbReference>
<dbReference type="RefSeq" id="WP_254738822.1">
    <property type="nucleotide sequence ID" value="NZ_JANCLU010000003.1"/>
</dbReference>
<accession>A0ABT1L977</accession>
<dbReference type="Proteomes" id="UP001205890">
    <property type="component" value="Unassembled WGS sequence"/>
</dbReference>
<dbReference type="Gene3D" id="3.30.300.130">
    <property type="entry name" value="Fe-S cluster assembly (FSCA)"/>
    <property type="match status" value="1"/>
</dbReference>
<keyword evidence="4" id="KW-1185">Reference proteome</keyword>
<organism evidence="3 4">
    <name type="scientific">Alsobacter ponti</name>
    <dbReference type="NCBI Taxonomy" id="2962936"/>
    <lineage>
        <taxon>Bacteria</taxon>
        <taxon>Pseudomonadati</taxon>
        <taxon>Pseudomonadota</taxon>
        <taxon>Alphaproteobacteria</taxon>
        <taxon>Hyphomicrobiales</taxon>
        <taxon>Alsobacteraceae</taxon>
        <taxon>Alsobacter</taxon>
    </lineage>
</organism>
<reference evidence="3 4" key="1">
    <citation type="submission" date="2022-07" db="EMBL/GenBank/DDBJ databases">
        <authorList>
            <person name="Li W.-J."/>
            <person name="Deng Q.-Q."/>
        </authorList>
    </citation>
    <scope>NUCLEOTIDE SEQUENCE [LARGE SCALE GENOMIC DNA]</scope>
    <source>
        <strain evidence="3 4">SYSU M60028</strain>
    </source>
</reference>
<feature type="region of interest" description="Disordered" evidence="1">
    <location>
        <begin position="1"/>
        <end position="27"/>
    </location>
</feature>
<dbReference type="InterPro" id="IPR002744">
    <property type="entry name" value="MIP18-like"/>
</dbReference>